<proteinExistence type="predicted"/>
<dbReference type="Proteomes" id="UP000178099">
    <property type="component" value="Unassembled WGS sequence"/>
</dbReference>
<comment type="caution">
    <text evidence="1">The sequence shown here is derived from an EMBL/GenBank/DDBJ whole genome shotgun (WGS) entry which is preliminary data.</text>
</comment>
<reference evidence="1 2" key="1">
    <citation type="journal article" date="2016" name="Nat. Commun.">
        <title>Thousands of microbial genomes shed light on interconnected biogeochemical processes in an aquifer system.</title>
        <authorList>
            <person name="Anantharaman K."/>
            <person name="Brown C.T."/>
            <person name="Hug L.A."/>
            <person name="Sharon I."/>
            <person name="Castelle C.J."/>
            <person name="Probst A.J."/>
            <person name="Thomas B.C."/>
            <person name="Singh A."/>
            <person name="Wilkins M.J."/>
            <person name="Karaoz U."/>
            <person name="Brodie E.L."/>
            <person name="Williams K.H."/>
            <person name="Hubbard S.S."/>
            <person name="Banfield J.F."/>
        </authorList>
    </citation>
    <scope>NUCLEOTIDE SEQUENCE [LARGE SCALE GENOMIC DNA]</scope>
</reference>
<protein>
    <submittedName>
        <fullName evidence="1">Uncharacterized protein</fullName>
    </submittedName>
</protein>
<accession>A0A1G2DD10</accession>
<name>A0A1G2DD10_9BACT</name>
<evidence type="ECO:0000313" key="1">
    <source>
        <dbReference type="EMBL" id="OGZ10678.1"/>
    </source>
</evidence>
<organism evidence="1 2">
    <name type="scientific">Candidatus Lloydbacteria bacterium RIFCSPHIGHO2_02_FULL_51_22</name>
    <dbReference type="NCBI Taxonomy" id="1798663"/>
    <lineage>
        <taxon>Bacteria</taxon>
        <taxon>Candidatus Lloydiibacteriota</taxon>
    </lineage>
</organism>
<dbReference type="EMBL" id="MHLN01000035">
    <property type="protein sequence ID" value="OGZ10678.1"/>
    <property type="molecule type" value="Genomic_DNA"/>
</dbReference>
<evidence type="ECO:0000313" key="2">
    <source>
        <dbReference type="Proteomes" id="UP000178099"/>
    </source>
</evidence>
<gene>
    <name evidence="1" type="ORF">A3D67_02295</name>
</gene>
<sequence>MDKLLNRNVAIFAVLALVVLGGYFLMNGDASAPAADTSMEATDQAAAADTAAPVDVLPADGAEVVE</sequence>
<dbReference type="AlphaFoldDB" id="A0A1G2DD10"/>